<dbReference type="Proteomes" id="UP000184529">
    <property type="component" value="Unassembled WGS sequence"/>
</dbReference>
<evidence type="ECO:0000313" key="2">
    <source>
        <dbReference type="Proteomes" id="UP000184529"/>
    </source>
</evidence>
<proteinExistence type="predicted"/>
<dbReference type="STRING" id="1121432.SAMN02745219_00401"/>
<keyword evidence="2" id="KW-1185">Reference proteome</keyword>
<gene>
    <name evidence="1" type="ORF">SAMN02745219_00401</name>
</gene>
<evidence type="ECO:0000313" key="1">
    <source>
        <dbReference type="EMBL" id="SHI48371.1"/>
    </source>
</evidence>
<accession>A0A1M6BI42</accession>
<reference evidence="2" key="1">
    <citation type="submission" date="2016-11" db="EMBL/GenBank/DDBJ databases">
        <authorList>
            <person name="Varghese N."/>
            <person name="Submissions S."/>
        </authorList>
    </citation>
    <scope>NUCLEOTIDE SEQUENCE [LARGE SCALE GENOMIC DNA]</scope>
    <source>
        <strain evidence="2">DSM 16057</strain>
    </source>
</reference>
<dbReference type="AlphaFoldDB" id="A0A1M6BI42"/>
<organism evidence="1 2">
    <name type="scientific">Desulfofundulus thermosubterraneus DSM 16057</name>
    <dbReference type="NCBI Taxonomy" id="1121432"/>
    <lineage>
        <taxon>Bacteria</taxon>
        <taxon>Bacillati</taxon>
        <taxon>Bacillota</taxon>
        <taxon>Clostridia</taxon>
        <taxon>Eubacteriales</taxon>
        <taxon>Peptococcaceae</taxon>
        <taxon>Desulfofundulus</taxon>
    </lineage>
</organism>
<dbReference type="EMBL" id="FQZM01000005">
    <property type="protein sequence ID" value="SHI48371.1"/>
    <property type="molecule type" value="Genomic_DNA"/>
</dbReference>
<protein>
    <submittedName>
        <fullName evidence="1">Uncharacterized protein</fullName>
    </submittedName>
</protein>
<name>A0A1M6BI42_9FIRM</name>
<sequence>MHCGRLVTAHPGDYYKQVKDKVDNLGPNLEGAKIGLVCCPWRRVYPYRCF</sequence>